<comment type="function">
    <text evidence="6">Catalyzes the phosphorylation of 5-dehydro-2-deoxy-D-gluconate (2-deoxy-5-keto-D-gluconate or DKG) to 6-phospho-5-dehydro-2-deoxy-D-gluconate (DKGP).</text>
</comment>
<dbReference type="GO" id="GO:0005524">
    <property type="term" value="F:ATP binding"/>
    <property type="evidence" value="ECO:0007669"/>
    <property type="project" value="UniProtKB-UniRule"/>
</dbReference>
<comment type="catalytic activity">
    <reaction evidence="6">
        <text>5-dehydro-2-deoxy-D-gluconate + ATP = 6-phospho-5-dehydro-2-deoxy-D-gluconate + ADP + H(+)</text>
        <dbReference type="Rhea" id="RHEA:13497"/>
        <dbReference type="ChEBI" id="CHEBI:15378"/>
        <dbReference type="ChEBI" id="CHEBI:16669"/>
        <dbReference type="ChEBI" id="CHEBI:30616"/>
        <dbReference type="ChEBI" id="CHEBI:57949"/>
        <dbReference type="ChEBI" id="CHEBI:456216"/>
        <dbReference type="EC" id="2.7.1.92"/>
    </reaction>
</comment>
<dbReference type="Gene3D" id="2.20.150.10">
    <property type="entry name" value="putative 5-dehydro-2- deoxygluconokinase"/>
    <property type="match status" value="1"/>
</dbReference>
<dbReference type="InterPro" id="IPR002173">
    <property type="entry name" value="Carboh/pur_kinase_PfkB_CS"/>
</dbReference>
<name>A0A7X0RQ60_9BACL</name>
<dbReference type="CDD" id="cd01166">
    <property type="entry name" value="KdgK"/>
    <property type="match status" value="1"/>
</dbReference>
<dbReference type="InterPro" id="IPR029056">
    <property type="entry name" value="Ribokinase-like"/>
</dbReference>
<evidence type="ECO:0000256" key="1">
    <source>
        <dbReference type="ARBA" id="ARBA00010688"/>
    </source>
</evidence>
<evidence type="ECO:0000256" key="2">
    <source>
        <dbReference type="ARBA" id="ARBA00022679"/>
    </source>
</evidence>
<dbReference type="PROSITE" id="PS00584">
    <property type="entry name" value="PFKB_KINASES_2"/>
    <property type="match status" value="1"/>
</dbReference>
<comment type="similarity">
    <text evidence="1 6">Belongs to the carbohydrate kinase PfkB family.</text>
</comment>
<comment type="caution">
    <text evidence="8">The sequence shown here is derived from an EMBL/GenBank/DDBJ whole genome shotgun (WGS) entry which is preliminary data.</text>
</comment>
<dbReference type="InterPro" id="IPR022841">
    <property type="entry name" value="DKG_kinase_firmi"/>
</dbReference>
<evidence type="ECO:0000313" key="8">
    <source>
        <dbReference type="EMBL" id="MBB6670456.1"/>
    </source>
</evidence>
<dbReference type="EMBL" id="JACJVP010000007">
    <property type="protein sequence ID" value="MBB6670456.1"/>
    <property type="molecule type" value="Genomic_DNA"/>
</dbReference>
<keyword evidence="3 6" id="KW-0547">Nucleotide-binding</keyword>
<proteinExistence type="inferred from homology"/>
<dbReference type="InterPro" id="IPR030830">
    <property type="entry name" value="Myo_inos_IolC"/>
</dbReference>
<keyword evidence="5 6" id="KW-0067">ATP-binding</keyword>
<keyword evidence="2 6" id="KW-0808">Transferase</keyword>
<comment type="pathway">
    <text evidence="6">Polyol metabolism; myo-inositol degradation into acetyl-CoA; acetyl-CoA from myo-inositol: step 5/7.</text>
</comment>
<dbReference type="PANTHER" id="PTHR43085">
    <property type="entry name" value="HEXOKINASE FAMILY MEMBER"/>
    <property type="match status" value="1"/>
</dbReference>
<protein>
    <recommendedName>
        <fullName evidence="6">5-dehydro-2-deoxygluconokinase</fullName>
        <ecNumber evidence="6">2.7.1.92</ecNumber>
    </recommendedName>
    <alternativeName>
        <fullName evidence="6">2-deoxy-5-keto-D-gluconate kinase</fullName>
        <shortName evidence="6">DKG kinase</shortName>
    </alternativeName>
</protein>
<dbReference type="Pfam" id="PF00294">
    <property type="entry name" value="PfkB"/>
    <property type="match status" value="1"/>
</dbReference>
<feature type="domain" description="Carbohydrate kinase PfkB" evidence="7">
    <location>
        <begin position="17"/>
        <end position="316"/>
    </location>
</feature>
<evidence type="ECO:0000256" key="4">
    <source>
        <dbReference type="ARBA" id="ARBA00022777"/>
    </source>
</evidence>
<evidence type="ECO:0000256" key="3">
    <source>
        <dbReference type="ARBA" id="ARBA00022741"/>
    </source>
</evidence>
<dbReference type="SUPFAM" id="SSF53613">
    <property type="entry name" value="Ribokinase-like"/>
    <property type="match status" value="1"/>
</dbReference>
<accession>A0A7X0RQ60</accession>
<dbReference type="UniPathway" id="UPA00076">
    <property type="reaction ID" value="UER00146"/>
</dbReference>
<dbReference type="GO" id="GO:0019310">
    <property type="term" value="P:inositol catabolic process"/>
    <property type="evidence" value="ECO:0007669"/>
    <property type="project" value="UniProtKB-UniRule"/>
</dbReference>
<dbReference type="NCBIfam" id="TIGR04382">
    <property type="entry name" value="myo_inos_iolC_N"/>
    <property type="match status" value="1"/>
</dbReference>
<sequence>MNGIVFRPDRDLDLIGVGRLCIDLNANEINRPMEETRTFTKYVGGSPANITIAASRLGLRGGFIGRVADDAFGRFITGYLRAEGIDASRVVTDRPGSVTGLSFTEIKSPTDCSILMYRDHVADLNLEPGDMDEAYIRRAKAVMISGTALAKSPSREAVFRVIELARKHGAVLLFDIDYRPYSWASRDEIYTYCRLAAGQCDVILGGREEFDMLEETGGAGAEDFATAKQWFAHRAKLVVVKHGGDGSIAFESGGGVYRAGVFPAQVVKTFGAGDSFAGAFIYGLMQGWAVERCLEYGSASASIVVSSHSCSDAMPAKSQIDEIIRKHKPSQLSREGTHP</sequence>
<dbReference type="Proteomes" id="UP000547209">
    <property type="component" value="Unassembled WGS sequence"/>
</dbReference>
<evidence type="ECO:0000259" key="7">
    <source>
        <dbReference type="Pfam" id="PF00294"/>
    </source>
</evidence>
<dbReference type="InterPro" id="IPR011611">
    <property type="entry name" value="PfkB_dom"/>
</dbReference>
<dbReference type="PANTHER" id="PTHR43085:SF49">
    <property type="entry name" value="5-DEHYDRO-2-DEOXYGLUCONOKINASE"/>
    <property type="match status" value="1"/>
</dbReference>
<keyword evidence="4 6" id="KW-0418">Kinase</keyword>
<dbReference type="RefSeq" id="WP_185141880.1">
    <property type="nucleotide sequence ID" value="NZ_JACJVP010000007.1"/>
</dbReference>
<evidence type="ECO:0000313" key="9">
    <source>
        <dbReference type="Proteomes" id="UP000547209"/>
    </source>
</evidence>
<dbReference type="InterPro" id="IPR050306">
    <property type="entry name" value="PfkB_Carbo_kinase"/>
</dbReference>
<dbReference type="HAMAP" id="MF_01668">
    <property type="entry name" value="IolC"/>
    <property type="match status" value="1"/>
</dbReference>
<keyword evidence="9" id="KW-1185">Reference proteome</keyword>
<organism evidence="8 9">
    <name type="scientific">Cohnella nanjingensis</name>
    <dbReference type="NCBI Taxonomy" id="1387779"/>
    <lineage>
        <taxon>Bacteria</taxon>
        <taxon>Bacillati</taxon>
        <taxon>Bacillota</taxon>
        <taxon>Bacilli</taxon>
        <taxon>Bacillales</taxon>
        <taxon>Paenibacillaceae</taxon>
        <taxon>Cohnella</taxon>
    </lineage>
</organism>
<dbReference type="Gene3D" id="3.40.1190.20">
    <property type="match status" value="1"/>
</dbReference>
<evidence type="ECO:0000256" key="5">
    <source>
        <dbReference type="ARBA" id="ARBA00022840"/>
    </source>
</evidence>
<reference evidence="8 9" key="1">
    <citation type="submission" date="2020-08" db="EMBL/GenBank/DDBJ databases">
        <title>Cohnella phylogeny.</title>
        <authorList>
            <person name="Dunlap C."/>
        </authorList>
    </citation>
    <scope>NUCLEOTIDE SEQUENCE [LARGE SCALE GENOMIC DNA]</scope>
    <source>
        <strain evidence="8 9">DSM 28246</strain>
    </source>
</reference>
<dbReference type="GO" id="GO:0047590">
    <property type="term" value="F:5-dehydro-2-deoxygluconokinase activity"/>
    <property type="evidence" value="ECO:0007669"/>
    <property type="project" value="UniProtKB-UniRule"/>
</dbReference>
<dbReference type="AlphaFoldDB" id="A0A7X0RQ60"/>
<gene>
    <name evidence="6 8" type="primary">iolC</name>
    <name evidence="8" type="ORF">H7C19_07120</name>
</gene>
<dbReference type="EC" id="2.7.1.92" evidence="6"/>
<dbReference type="InterPro" id="IPR023314">
    <property type="entry name" value="Myo_inos_IolC-like_sf"/>
</dbReference>
<evidence type="ECO:0000256" key="6">
    <source>
        <dbReference type="HAMAP-Rule" id="MF_01668"/>
    </source>
</evidence>